<reference evidence="2 3" key="1">
    <citation type="journal article" date="2013" name="PLoS Genet.">
        <title>Comparative genome structure, secondary metabolite, and effector coding capacity across Cochliobolus pathogens.</title>
        <authorList>
            <person name="Condon B.J."/>
            <person name="Leng Y."/>
            <person name="Wu D."/>
            <person name="Bushley K.E."/>
            <person name="Ohm R.A."/>
            <person name="Otillar R."/>
            <person name="Martin J."/>
            <person name="Schackwitz W."/>
            <person name="Grimwood J."/>
            <person name="MohdZainudin N."/>
            <person name="Xue C."/>
            <person name="Wang R."/>
            <person name="Manning V.A."/>
            <person name="Dhillon B."/>
            <person name="Tu Z.J."/>
            <person name="Steffenson B.J."/>
            <person name="Salamov A."/>
            <person name="Sun H."/>
            <person name="Lowry S."/>
            <person name="LaButti K."/>
            <person name="Han J."/>
            <person name="Copeland A."/>
            <person name="Lindquist E."/>
            <person name="Barry K."/>
            <person name="Schmutz J."/>
            <person name="Baker S.E."/>
            <person name="Ciuffetti L.M."/>
            <person name="Grigoriev I.V."/>
            <person name="Zhong S."/>
            <person name="Turgeon B.G."/>
        </authorList>
    </citation>
    <scope>NUCLEOTIDE SEQUENCE [LARGE SCALE GENOMIC DNA]</scope>
    <source>
        <strain evidence="2 3">ATCC 44560</strain>
    </source>
</reference>
<dbReference type="OrthoDB" id="3693520at2759"/>
<keyword evidence="3" id="KW-1185">Reference proteome</keyword>
<dbReference type="Proteomes" id="UP000054032">
    <property type="component" value="Unassembled WGS sequence"/>
</dbReference>
<dbReference type="AlphaFoldDB" id="W6Z389"/>
<evidence type="ECO:0000313" key="2">
    <source>
        <dbReference type="EMBL" id="EUC44168.1"/>
    </source>
</evidence>
<evidence type="ECO:0000313" key="3">
    <source>
        <dbReference type="Proteomes" id="UP000054032"/>
    </source>
</evidence>
<protein>
    <submittedName>
        <fullName evidence="2">Uncharacterized protein</fullName>
    </submittedName>
</protein>
<feature type="compositionally biased region" description="Basic and acidic residues" evidence="1">
    <location>
        <begin position="59"/>
        <end position="80"/>
    </location>
</feature>
<sequence>GWDCLTGIGAGLWMTSSAGHLSVMGAPKGWEEAFTCERVALATALGGERHGNGRRVRRVRQEGKRRERETAQSQDPDYKD</sequence>
<organism evidence="2 3">
    <name type="scientific">Bipolaris oryzae ATCC 44560</name>
    <dbReference type="NCBI Taxonomy" id="930090"/>
    <lineage>
        <taxon>Eukaryota</taxon>
        <taxon>Fungi</taxon>
        <taxon>Dikarya</taxon>
        <taxon>Ascomycota</taxon>
        <taxon>Pezizomycotina</taxon>
        <taxon>Dothideomycetes</taxon>
        <taxon>Pleosporomycetidae</taxon>
        <taxon>Pleosporales</taxon>
        <taxon>Pleosporineae</taxon>
        <taxon>Pleosporaceae</taxon>
        <taxon>Bipolaris</taxon>
    </lineage>
</organism>
<dbReference type="EMBL" id="KI964010">
    <property type="protein sequence ID" value="EUC44168.1"/>
    <property type="molecule type" value="Genomic_DNA"/>
</dbReference>
<gene>
    <name evidence="2" type="ORF">COCMIDRAFT_98947</name>
</gene>
<dbReference type="KEGG" id="bor:COCMIDRAFT_98947"/>
<name>W6Z389_COCMI</name>
<dbReference type="RefSeq" id="XP_007689334.1">
    <property type="nucleotide sequence ID" value="XM_007691144.1"/>
</dbReference>
<proteinExistence type="predicted"/>
<evidence type="ECO:0000256" key="1">
    <source>
        <dbReference type="SAM" id="MobiDB-lite"/>
    </source>
</evidence>
<feature type="region of interest" description="Disordered" evidence="1">
    <location>
        <begin position="47"/>
        <end position="80"/>
    </location>
</feature>
<dbReference type="HOGENOM" id="CLU_196395_0_0_1"/>
<accession>W6Z389</accession>
<feature type="non-terminal residue" evidence="2">
    <location>
        <position position="1"/>
    </location>
</feature>
<dbReference type="GeneID" id="19129363"/>